<dbReference type="RefSeq" id="WP_013066624.1">
    <property type="nucleotide sequence ID" value="NC_014034.1"/>
</dbReference>
<evidence type="ECO:0000313" key="4">
    <source>
        <dbReference type="Proteomes" id="UP000002361"/>
    </source>
</evidence>
<organism evidence="3 4">
    <name type="scientific">Rhodobacter capsulatus (strain ATCC BAA-309 / NBRC 16581 / SB1003)</name>
    <dbReference type="NCBI Taxonomy" id="272942"/>
    <lineage>
        <taxon>Bacteria</taxon>
        <taxon>Pseudomonadati</taxon>
        <taxon>Pseudomonadota</taxon>
        <taxon>Alphaproteobacteria</taxon>
        <taxon>Rhodobacterales</taxon>
        <taxon>Rhodobacter group</taxon>
        <taxon>Rhodobacter</taxon>
    </lineage>
</organism>
<dbReference type="InterPro" id="IPR038765">
    <property type="entry name" value="Papain-like_cys_pep_sf"/>
</dbReference>
<gene>
    <name evidence="3" type="ordered locus">RCAP_rcc00880</name>
</gene>
<dbReference type="Pfam" id="PF05257">
    <property type="entry name" value="CHAP"/>
    <property type="match status" value="1"/>
</dbReference>
<name>D5AQ58_RHOCB</name>
<dbReference type="Proteomes" id="UP000002361">
    <property type="component" value="Chromosome"/>
</dbReference>
<dbReference type="Gene3D" id="3.90.1720.10">
    <property type="entry name" value="endopeptidase domain like (from Nostoc punctiforme)"/>
    <property type="match status" value="1"/>
</dbReference>
<dbReference type="EMBL" id="CP001312">
    <property type="protein sequence ID" value="ADE84645.1"/>
    <property type="molecule type" value="Genomic_DNA"/>
</dbReference>
<feature type="domain" description="Peptidase C51" evidence="2">
    <location>
        <begin position="51"/>
        <end position="174"/>
    </location>
</feature>
<dbReference type="HOGENOM" id="CLU_104965_1_0_5"/>
<dbReference type="AlphaFoldDB" id="D5AQ58"/>
<evidence type="ECO:0000313" key="3">
    <source>
        <dbReference type="EMBL" id="ADE84645.1"/>
    </source>
</evidence>
<dbReference type="PROSITE" id="PS50911">
    <property type="entry name" value="CHAP"/>
    <property type="match status" value="1"/>
</dbReference>
<keyword evidence="4" id="KW-1185">Reference proteome</keyword>
<dbReference type="SMR" id="D5AQ58"/>
<dbReference type="OrthoDB" id="7279151at2"/>
<reference key="1">
    <citation type="submission" date="2008-12" db="EMBL/GenBank/DDBJ databases">
        <title>Complete genome sequence of Rhodobacter capsulatus SB1003.</title>
        <authorList>
            <person name="Strnad H."/>
            <person name="Lapidus A."/>
            <person name="Vlcek C."/>
            <person name="Ulbrich P."/>
            <person name="Paces J."/>
            <person name="Maltsev N."/>
            <person name="Kumar V."/>
            <person name="Kogan Y."/>
            <person name="Milgram A."/>
            <person name="Rebrekov D."/>
            <person name="Mazur M."/>
            <person name="Cox R."/>
            <person name="Kyrpides N."/>
            <person name="Kolar M."/>
            <person name="Sachova J."/>
            <person name="Ridl J."/>
            <person name="Ivanova N."/>
            <person name="Kapatral V."/>
            <person name="Los T."/>
            <person name="Lykidis A."/>
            <person name="Mikhailova N."/>
            <person name="Reznik G."/>
            <person name="Vasieva O."/>
            <person name="Fonstein M."/>
            <person name="Paces V."/>
            <person name="Haselkorn R."/>
        </authorList>
    </citation>
    <scope>NUCLEOTIDE SEQUENCE</scope>
    <source>
        <strain>SB1003</strain>
    </source>
</reference>
<feature type="signal peptide" evidence="1">
    <location>
        <begin position="1"/>
        <end position="22"/>
    </location>
</feature>
<dbReference type="KEGG" id="rcp:RCAP_rcc00880"/>
<evidence type="ECO:0000256" key="1">
    <source>
        <dbReference type="SAM" id="SignalP"/>
    </source>
</evidence>
<feature type="chain" id="PRO_5003068517" evidence="1">
    <location>
        <begin position="23"/>
        <end position="194"/>
    </location>
</feature>
<dbReference type="InterPro" id="IPR007921">
    <property type="entry name" value="CHAP_dom"/>
</dbReference>
<accession>D5AQ58</accession>
<dbReference type="SUPFAM" id="SSF54001">
    <property type="entry name" value="Cysteine proteinases"/>
    <property type="match status" value="1"/>
</dbReference>
<evidence type="ECO:0000259" key="2">
    <source>
        <dbReference type="PROSITE" id="PS50911"/>
    </source>
</evidence>
<sequence length="194" mass="20869">MNITLTSSGRLARLPLALAVLAALSACGGGGGGTDQATRMSFASAQERPEGVDPARRDSAVSLARELRARGGRVWCVPFARTVSGIDLQGNAGTWWSKASGRYARSHRPEPGAVMAFSPTRKMPMGHVAVVSEVVSPREIKIDHANWQRNRVSLGMTVHDVSKNNDWSQVRVMSQESVAGRVYPVSGFILKDRG</sequence>
<dbReference type="eggNOG" id="COG3942">
    <property type="taxonomic scope" value="Bacteria"/>
</dbReference>
<keyword evidence="1" id="KW-0732">Signal</keyword>
<protein>
    <submittedName>
        <fullName evidence="3">CHAP domain protein</fullName>
    </submittedName>
</protein>
<dbReference type="GeneID" id="31489819"/>
<reference evidence="3 4" key="2">
    <citation type="journal article" date="2010" name="J. Bacteriol.">
        <title>Complete genome sequence of the photosynthetic purple nonsulfur bacterium Rhodobacter capsulatus SB 1003.</title>
        <authorList>
            <person name="Strnad H."/>
            <person name="Lapidus A."/>
            <person name="Paces J."/>
            <person name="Ulbrich P."/>
            <person name="Vlcek C."/>
            <person name="Paces V."/>
            <person name="Haselkorn R."/>
        </authorList>
    </citation>
    <scope>NUCLEOTIDE SEQUENCE [LARGE SCALE GENOMIC DNA]</scope>
    <source>
        <strain evidence="4">ATCC BAA-309 / NBRC 16581 / SB1003</strain>
    </source>
</reference>
<proteinExistence type="predicted"/>